<evidence type="ECO:0008006" key="4">
    <source>
        <dbReference type="Google" id="ProtNLM"/>
    </source>
</evidence>
<accession>A0AAV5F0P5</accession>
<dbReference type="Proteomes" id="UP001054889">
    <property type="component" value="Unassembled WGS sequence"/>
</dbReference>
<organism evidence="2 3">
    <name type="scientific">Eleusine coracana subsp. coracana</name>
    <dbReference type="NCBI Taxonomy" id="191504"/>
    <lineage>
        <taxon>Eukaryota</taxon>
        <taxon>Viridiplantae</taxon>
        <taxon>Streptophyta</taxon>
        <taxon>Embryophyta</taxon>
        <taxon>Tracheophyta</taxon>
        <taxon>Spermatophyta</taxon>
        <taxon>Magnoliopsida</taxon>
        <taxon>Liliopsida</taxon>
        <taxon>Poales</taxon>
        <taxon>Poaceae</taxon>
        <taxon>PACMAD clade</taxon>
        <taxon>Chloridoideae</taxon>
        <taxon>Cynodonteae</taxon>
        <taxon>Eleusininae</taxon>
        <taxon>Eleusine</taxon>
    </lineage>
</organism>
<keyword evidence="3" id="KW-1185">Reference proteome</keyword>
<protein>
    <recommendedName>
        <fullName evidence="4">DUF4283 domain-containing protein</fullName>
    </recommendedName>
</protein>
<gene>
    <name evidence="2" type="primary">gb16077</name>
    <name evidence="2" type="ORF">PR202_gb16077</name>
</gene>
<dbReference type="PANTHER" id="PTHR33087:SF51">
    <property type="entry name" value="CCHC-TYPE DOMAIN-CONTAINING PROTEIN"/>
    <property type="match status" value="1"/>
</dbReference>
<proteinExistence type="predicted"/>
<reference evidence="2" key="1">
    <citation type="journal article" date="2018" name="DNA Res.">
        <title>Multiple hybrid de novo genome assembly of finger millet, an orphan allotetraploid crop.</title>
        <authorList>
            <person name="Hatakeyama M."/>
            <person name="Aluri S."/>
            <person name="Balachadran M.T."/>
            <person name="Sivarajan S.R."/>
            <person name="Patrignani A."/>
            <person name="Gruter S."/>
            <person name="Poveda L."/>
            <person name="Shimizu-Inatsugi R."/>
            <person name="Baeten J."/>
            <person name="Francoijs K.J."/>
            <person name="Nataraja K.N."/>
            <person name="Reddy Y.A.N."/>
            <person name="Phadnis S."/>
            <person name="Ravikumar R.L."/>
            <person name="Schlapbach R."/>
            <person name="Sreeman S.M."/>
            <person name="Shimizu K.K."/>
        </authorList>
    </citation>
    <scope>NUCLEOTIDE SEQUENCE</scope>
</reference>
<feature type="region of interest" description="Disordered" evidence="1">
    <location>
        <begin position="191"/>
        <end position="274"/>
    </location>
</feature>
<dbReference type="EMBL" id="BQKI01000080">
    <property type="protein sequence ID" value="GJN28000.1"/>
    <property type="molecule type" value="Genomic_DNA"/>
</dbReference>
<evidence type="ECO:0000313" key="2">
    <source>
        <dbReference type="EMBL" id="GJN28000.1"/>
    </source>
</evidence>
<comment type="caution">
    <text evidence="2">The sequence shown here is derived from an EMBL/GenBank/DDBJ whole genome shotgun (WGS) entry which is preliminary data.</text>
</comment>
<dbReference type="InterPro" id="IPR053253">
    <property type="entry name" value="Sex_diff_modulator"/>
</dbReference>
<reference evidence="2" key="2">
    <citation type="submission" date="2021-12" db="EMBL/GenBank/DDBJ databases">
        <title>Resequencing data analysis of finger millet.</title>
        <authorList>
            <person name="Hatakeyama M."/>
            <person name="Aluri S."/>
            <person name="Balachadran M.T."/>
            <person name="Sivarajan S.R."/>
            <person name="Poveda L."/>
            <person name="Shimizu-Inatsugi R."/>
            <person name="Schlapbach R."/>
            <person name="Sreeman S.M."/>
            <person name="Shimizu K.K."/>
        </authorList>
    </citation>
    <scope>NUCLEOTIDE SEQUENCE</scope>
</reference>
<evidence type="ECO:0000313" key="3">
    <source>
        <dbReference type="Proteomes" id="UP001054889"/>
    </source>
</evidence>
<dbReference type="PANTHER" id="PTHR33087">
    <property type="entry name" value="OS07G0539200 PROTEIN"/>
    <property type="match status" value="1"/>
</dbReference>
<evidence type="ECO:0000256" key="1">
    <source>
        <dbReference type="SAM" id="MobiDB-lite"/>
    </source>
</evidence>
<feature type="compositionally biased region" description="Basic and acidic residues" evidence="1">
    <location>
        <begin position="264"/>
        <end position="274"/>
    </location>
</feature>
<dbReference type="AlphaFoldDB" id="A0AAV5F0P5"/>
<sequence>MRAEDDLLKAVVVTVVNDRSEVSAKEIAPRLEVQEGSLVLQQASAPSFLLVLPNTDQVARLTSRWPMIKVASFSISCRRWSRLIGASSGVLLHLIDVELSGIPFHAWETLIVDHFLNPYAWIQKVHPETIALVDLSVFKFSTWCLDPTSIPAVRDLWIVEPPGANEEGDSGKRKLVYPINVGFTMVLQPTCSCPSHPPPPDGSDKDGSPTKQRRRFRSRSPPAGSRGQGHGGRSTAGSDKQRRKSVHARLGPCWHQNLTGPIDQRQEIEIGRSQ</sequence>
<name>A0AAV5F0P5_ELECO</name>